<dbReference type="Gene3D" id="1.10.8.60">
    <property type="match status" value="1"/>
</dbReference>
<dbReference type="SUPFAM" id="SSF52540">
    <property type="entry name" value="P-loop containing nucleoside triphosphate hydrolases"/>
    <property type="match status" value="1"/>
</dbReference>
<sequence>VLFKPLLKSQIGYIVEMMLTGLRARLAERKISLELTDEAKGFIADAAYDPVYGARPLRRYLQAHVETPLARKLIAGDVTDGQTVTVDVAGMGEAGQLIFR</sequence>
<dbReference type="FunFam" id="1.10.8.60:FF:000017">
    <property type="entry name" value="ATP-dependent chaperone ClpB"/>
    <property type="match status" value="1"/>
</dbReference>
<dbReference type="GO" id="GO:0005737">
    <property type="term" value="C:cytoplasm"/>
    <property type="evidence" value="ECO:0007669"/>
    <property type="project" value="TreeGrafter"/>
</dbReference>
<dbReference type="AlphaFoldDB" id="A0A7C4AGC7"/>
<dbReference type="GO" id="GO:0016887">
    <property type="term" value="F:ATP hydrolysis activity"/>
    <property type="evidence" value="ECO:0007669"/>
    <property type="project" value="TreeGrafter"/>
</dbReference>
<reference evidence="5" key="1">
    <citation type="journal article" date="2020" name="mSystems">
        <title>Genome- and Community-Level Interaction Insights into Carbon Utilization and Element Cycling Functions of Hydrothermarchaeota in Hydrothermal Sediment.</title>
        <authorList>
            <person name="Zhou Z."/>
            <person name="Liu Y."/>
            <person name="Xu W."/>
            <person name="Pan J."/>
            <person name="Luo Z.H."/>
            <person name="Li M."/>
        </authorList>
    </citation>
    <scope>NUCLEOTIDE SEQUENCE [LARGE SCALE GENOMIC DNA]</scope>
    <source>
        <strain evidence="5">SpSt-413</strain>
    </source>
</reference>
<dbReference type="InterPro" id="IPR050130">
    <property type="entry name" value="ClpA_ClpB"/>
</dbReference>
<keyword evidence="3" id="KW-0067">ATP-binding</keyword>
<gene>
    <name evidence="5" type="ORF">ENR59_02855</name>
</gene>
<dbReference type="PANTHER" id="PTHR11638">
    <property type="entry name" value="ATP-DEPENDENT CLP PROTEASE"/>
    <property type="match status" value="1"/>
</dbReference>
<keyword evidence="2" id="KW-0547">Nucleotide-binding</keyword>
<evidence type="ECO:0000256" key="3">
    <source>
        <dbReference type="ARBA" id="ARBA00022840"/>
    </source>
</evidence>
<evidence type="ECO:0000313" key="5">
    <source>
        <dbReference type="EMBL" id="HGG91876.1"/>
    </source>
</evidence>
<evidence type="ECO:0000256" key="1">
    <source>
        <dbReference type="ARBA" id="ARBA00008675"/>
    </source>
</evidence>
<feature type="non-terminal residue" evidence="5">
    <location>
        <position position="1"/>
    </location>
</feature>
<accession>A0A7C4AGC7</accession>
<dbReference type="SMART" id="SM01086">
    <property type="entry name" value="ClpB_D2-small"/>
    <property type="match status" value="1"/>
</dbReference>
<comment type="caution">
    <text evidence="5">The sequence shown here is derived from an EMBL/GenBank/DDBJ whole genome shotgun (WGS) entry which is preliminary data.</text>
</comment>
<dbReference type="GO" id="GO:0005524">
    <property type="term" value="F:ATP binding"/>
    <property type="evidence" value="ECO:0007669"/>
    <property type="project" value="UniProtKB-KW"/>
</dbReference>
<comment type="similarity">
    <text evidence="1">Belongs to the ClpA/ClpB family.</text>
</comment>
<dbReference type="PANTHER" id="PTHR11638:SF18">
    <property type="entry name" value="HEAT SHOCK PROTEIN 104"/>
    <property type="match status" value="1"/>
</dbReference>
<evidence type="ECO:0000256" key="2">
    <source>
        <dbReference type="ARBA" id="ARBA00022741"/>
    </source>
</evidence>
<dbReference type="EMBL" id="DSRP01000199">
    <property type="protein sequence ID" value="HGG91876.1"/>
    <property type="molecule type" value="Genomic_DNA"/>
</dbReference>
<proteinExistence type="inferred from homology"/>
<dbReference type="GO" id="GO:0034605">
    <property type="term" value="P:cellular response to heat"/>
    <property type="evidence" value="ECO:0007669"/>
    <property type="project" value="TreeGrafter"/>
</dbReference>
<dbReference type="InterPro" id="IPR019489">
    <property type="entry name" value="Clp_ATPase_C"/>
</dbReference>
<organism evidence="5">
    <name type="scientific">Fundidesulfovibrio putealis</name>
    <dbReference type="NCBI Taxonomy" id="270496"/>
    <lineage>
        <taxon>Bacteria</taxon>
        <taxon>Pseudomonadati</taxon>
        <taxon>Thermodesulfobacteriota</taxon>
        <taxon>Desulfovibrionia</taxon>
        <taxon>Desulfovibrionales</taxon>
        <taxon>Desulfovibrionaceae</taxon>
        <taxon>Fundidesulfovibrio</taxon>
    </lineage>
</organism>
<name>A0A7C4AGC7_9BACT</name>
<dbReference type="InterPro" id="IPR027417">
    <property type="entry name" value="P-loop_NTPase"/>
</dbReference>
<protein>
    <submittedName>
        <fullName evidence="5">Type VI secretion system ATPase TssH</fullName>
    </submittedName>
</protein>
<evidence type="ECO:0000259" key="4">
    <source>
        <dbReference type="SMART" id="SM01086"/>
    </source>
</evidence>
<dbReference type="Pfam" id="PF10431">
    <property type="entry name" value="ClpB_D2-small"/>
    <property type="match status" value="1"/>
</dbReference>
<feature type="domain" description="Clp ATPase C-terminal" evidence="4">
    <location>
        <begin position="6"/>
        <end position="99"/>
    </location>
</feature>